<name>A0ABR7WMV9_9SPHI</name>
<dbReference type="Pfam" id="PF08123">
    <property type="entry name" value="DOT1"/>
    <property type="match status" value="1"/>
</dbReference>
<evidence type="ECO:0000313" key="3">
    <source>
        <dbReference type="Proteomes" id="UP000606600"/>
    </source>
</evidence>
<keyword evidence="2" id="KW-0808">Transferase</keyword>
<dbReference type="RefSeq" id="WP_191188336.1">
    <property type="nucleotide sequence ID" value="NZ_JACWMY010000003.1"/>
</dbReference>
<dbReference type="GO" id="GO:0008168">
    <property type="term" value="F:methyltransferase activity"/>
    <property type="evidence" value="ECO:0007669"/>
    <property type="project" value="UniProtKB-KW"/>
</dbReference>
<evidence type="ECO:0000313" key="2">
    <source>
        <dbReference type="EMBL" id="MBD1363668.1"/>
    </source>
</evidence>
<dbReference type="Proteomes" id="UP000606600">
    <property type="component" value="Unassembled WGS sequence"/>
</dbReference>
<organism evidence="2 3">
    <name type="scientific">Mucilaginibacter pankratovii</name>
    <dbReference type="NCBI Taxonomy" id="2772110"/>
    <lineage>
        <taxon>Bacteria</taxon>
        <taxon>Pseudomonadati</taxon>
        <taxon>Bacteroidota</taxon>
        <taxon>Sphingobacteriia</taxon>
        <taxon>Sphingobacteriales</taxon>
        <taxon>Sphingobacteriaceae</taxon>
        <taxon>Mucilaginibacter</taxon>
    </lineage>
</organism>
<accession>A0ABR7WMV9</accession>
<sequence length="308" mass="34346">MIENSDEAALQEIRSDLGPVRSNTLLYQPKNFSARVEALDFIDFHIIGHIDALITQITPPDELLLLRNEADRIVQELGHINSNLFEELRAAIQTGTYKAKGFKSLIEECTDLELRPGGEQEIGYDNLDVFMNGLLPGPAIPTPVQTLEEGMVYYQKTPARIVFEIIEQIRFNGKDVFFDIGSGLGQVAMLVNLLAGIKVKGIEFEPAFCTYASEVAGTLNLPDVEFMNTDAREADYSNGTVFFMYTPFKGTMLLQVLDRLKQESLRREITVITYGPCTPEVALQGWLFPASSVDGSIYKLAVFTSEMI</sequence>
<dbReference type="GO" id="GO:0032259">
    <property type="term" value="P:methylation"/>
    <property type="evidence" value="ECO:0007669"/>
    <property type="project" value="UniProtKB-KW"/>
</dbReference>
<keyword evidence="3" id="KW-1185">Reference proteome</keyword>
<dbReference type="EMBL" id="JACWMY010000003">
    <property type="protein sequence ID" value="MBD1363668.1"/>
    <property type="molecule type" value="Genomic_DNA"/>
</dbReference>
<gene>
    <name evidence="2" type="ORF">IDJ77_07590</name>
</gene>
<comment type="caution">
    <text evidence="2">The sequence shown here is derived from an EMBL/GenBank/DDBJ whole genome shotgun (WGS) entry which is preliminary data.</text>
</comment>
<feature type="domain" description="DOT1" evidence="1">
    <location>
        <begin position="156"/>
        <end position="217"/>
    </location>
</feature>
<dbReference type="Gene3D" id="3.40.50.150">
    <property type="entry name" value="Vaccinia Virus protein VP39"/>
    <property type="match status" value="1"/>
</dbReference>
<proteinExistence type="predicted"/>
<dbReference type="SUPFAM" id="SSF53335">
    <property type="entry name" value="S-adenosyl-L-methionine-dependent methyltransferases"/>
    <property type="match status" value="1"/>
</dbReference>
<protein>
    <submittedName>
        <fullName evidence="2">Class I SAM-dependent methyltransferase</fullName>
    </submittedName>
</protein>
<dbReference type="InterPro" id="IPR029063">
    <property type="entry name" value="SAM-dependent_MTases_sf"/>
</dbReference>
<dbReference type="InterPro" id="IPR025789">
    <property type="entry name" value="DOT1_dom"/>
</dbReference>
<keyword evidence="2" id="KW-0489">Methyltransferase</keyword>
<evidence type="ECO:0000259" key="1">
    <source>
        <dbReference type="Pfam" id="PF08123"/>
    </source>
</evidence>
<reference evidence="2 3" key="1">
    <citation type="submission" date="2020-09" db="EMBL/GenBank/DDBJ databases">
        <title>Novel species of Mucilaginibacter isolated from a glacier on the Tibetan Plateau.</title>
        <authorList>
            <person name="Liu Q."/>
            <person name="Xin Y.-H."/>
        </authorList>
    </citation>
    <scope>NUCLEOTIDE SEQUENCE [LARGE SCALE GENOMIC DNA]</scope>
    <source>
        <strain evidence="2 3">ZT4R22</strain>
    </source>
</reference>